<reference evidence="3" key="1">
    <citation type="submission" date="2022-11" db="UniProtKB">
        <authorList>
            <consortium name="WormBaseParasite"/>
        </authorList>
    </citation>
    <scope>IDENTIFICATION</scope>
</reference>
<evidence type="ECO:0000313" key="3">
    <source>
        <dbReference type="WBParaSite" id="jg622"/>
    </source>
</evidence>
<protein>
    <submittedName>
        <fullName evidence="3">Uncharacterized protein</fullName>
    </submittedName>
</protein>
<dbReference type="WBParaSite" id="jg622">
    <property type="protein sequence ID" value="jg622"/>
    <property type="gene ID" value="jg622"/>
</dbReference>
<evidence type="ECO:0000313" key="2">
    <source>
        <dbReference type="Proteomes" id="UP000887574"/>
    </source>
</evidence>
<sequence length="179" mass="20761">MNHQSMVKTQDYLHKTMKEASFFSTTVSHLVTIESTSTCRRTLTTLIVYRTSAGDHWHLIYPPFDVNFICFQPLSYRRQGCDGFPSRLLNSVHLVTKISQDSVVTFQLDNTLSGIVREEPQINEEDQLYFVKTRSSAQQCLCQHYHRKSANKQTEVVPSVQPELKQKKPKVRKPLKWSN</sequence>
<name>A0A915EGY1_9BILA</name>
<dbReference type="Proteomes" id="UP000887574">
    <property type="component" value="Unplaced"/>
</dbReference>
<keyword evidence="2" id="KW-1185">Reference proteome</keyword>
<feature type="region of interest" description="Disordered" evidence="1">
    <location>
        <begin position="151"/>
        <end position="179"/>
    </location>
</feature>
<proteinExistence type="predicted"/>
<feature type="compositionally biased region" description="Basic residues" evidence="1">
    <location>
        <begin position="167"/>
        <end position="179"/>
    </location>
</feature>
<dbReference type="AlphaFoldDB" id="A0A915EGY1"/>
<evidence type="ECO:0000256" key="1">
    <source>
        <dbReference type="SAM" id="MobiDB-lite"/>
    </source>
</evidence>
<organism evidence="2 3">
    <name type="scientific">Ditylenchus dipsaci</name>
    <dbReference type="NCBI Taxonomy" id="166011"/>
    <lineage>
        <taxon>Eukaryota</taxon>
        <taxon>Metazoa</taxon>
        <taxon>Ecdysozoa</taxon>
        <taxon>Nematoda</taxon>
        <taxon>Chromadorea</taxon>
        <taxon>Rhabditida</taxon>
        <taxon>Tylenchina</taxon>
        <taxon>Tylenchomorpha</taxon>
        <taxon>Sphaerularioidea</taxon>
        <taxon>Anguinidae</taxon>
        <taxon>Anguininae</taxon>
        <taxon>Ditylenchus</taxon>
    </lineage>
</organism>
<accession>A0A915EGY1</accession>